<dbReference type="InterPro" id="IPR001590">
    <property type="entry name" value="Peptidase_M12B"/>
</dbReference>
<dbReference type="InterPro" id="IPR051489">
    <property type="entry name" value="ADAM_Metalloproteinase"/>
</dbReference>
<feature type="domain" description="Disintegrin" evidence="5">
    <location>
        <begin position="512"/>
        <end position="583"/>
    </location>
</feature>
<dbReference type="SMART" id="SM00050">
    <property type="entry name" value="DISIN"/>
    <property type="match status" value="1"/>
</dbReference>
<feature type="signal peptide" evidence="4">
    <location>
        <begin position="1"/>
        <end position="27"/>
    </location>
</feature>
<dbReference type="InterPro" id="IPR024079">
    <property type="entry name" value="MetalloPept_cat_dom_sf"/>
</dbReference>
<dbReference type="RefSeq" id="XP_004990777.1">
    <property type="nucleotide sequence ID" value="XM_004990720.1"/>
</dbReference>
<feature type="domain" description="Peptidase M12B" evidence="6">
    <location>
        <begin position="268"/>
        <end position="500"/>
    </location>
</feature>
<evidence type="ECO:0000256" key="3">
    <source>
        <dbReference type="SAM" id="Phobius"/>
    </source>
</evidence>
<dbReference type="GeneID" id="16071338"/>
<evidence type="ECO:0000259" key="6">
    <source>
        <dbReference type="PROSITE" id="PS50215"/>
    </source>
</evidence>
<evidence type="ECO:0000313" key="7">
    <source>
        <dbReference type="EMBL" id="EGD76937.1"/>
    </source>
</evidence>
<sequence>MAKVARAWWVLVLAMLVVAALAGGVAGAGQEHGGGGGGGGNSTGTSGGSPLDKFLHTYSIGSLKERGRRTVGGRTVRQITLAINDEMYALEVQPDHAAFQHGIRSRVVGRDGVRNLHVDTSRHVIGHVVGYPQSNVLLYLNDGHGTGHVHLNETHKYYMEPAFRHIDEYNQDRSRRAVVVYRASDLKPDALPPTFCGLSHDHDHGHAHHRDHRDHHDNHDNDHDSVHQPSSSSSSSTGSGSNRRRFAGPRHPSVQRVRRDAAQPATTNTCLMRAVGDSAFVARHGGDADEATQQMISFIRAADSRFRVTDWGNNLTHLGLAVVDTLVYEDSSTDPYESSKWQTGSTLIADDLLIAFAKDSDNGDFCLAHLFTNYDFDLGVLGLANVGTYDNVGGLCATVDAQGNSPNTGLTTEVNFGTQQPFLLLSLVTTHEVGHNWGAQHDAQGDPVCNPPEADGGSYVMFATSVDGSSPNNDKFSPCSIANVRVVLESPKTDCFSMTPGGACGNYIVDAAGLDGMAGTDDDEECDAGPLGDNCCTAECKLAPGVTCSDANDVCCDSCSFNPNKVCFQSFMTDKQCRATALCGDNGNTNFSTCPDTGYQPLGTICLSLGECVEADDGCMLCCIHNSNETATPYCPRGYRWQSLFNTDVMSDELACFPSTAAGQNVTNSTDRATALTPFAPAQSEEAVCTPAYEVLTSPTYDYVINGDDGDAEAPTAVNLVKSPGSFCDGGRCNTMGTCEQDDAYKNIVNFFESLTPEQLLSWGRSNIIATCMIATLLIWIPAGLCITFYDKKNMEN</sequence>
<dbReference type="GO" id="GO:0046872">
    <property type="term" value="F:metal ion binding"/>
    <property type="evidence" value="ECO:0007669"/>
    <property type="project" value="UniProtKB-KW"/>
</dbReference>
<keyword evidence="3" id="KW-1133">Transmembrane helix</keyword>
<keyword evidence="8" id="KW-1185">Reference proteome</keyword>
<dbReference type="GO" id="GO:0007219">
    <property type="term" value="P:Notch signaling pathway"/>
    <property type="evidence" value="ECO:0007669"/>
    <property type="project" value="TreeGrafter"/>
</dbReference>
<evidence type="ECO:0000256" key="4">
    <source>
        <dbReference type="SAM" id="SignalP"/>
    </source>
</evidence>
<feature type="chain" id="PRO_5003291137" description="Peptidase M12B domain-containing protein" evidence="4">
    <location>
        <begin position="28"/>
        <end position="797"/>
    </location>
</feature>
<dbReference type="GO" id="GO:0004222">
    <property type="term" value="F:metalloendopeptidase activity"/>
    <property type="evidence" value="ECO:0007669"/>
    <property type="project" value="InterPro"/>
</dbReference>
<feature type="compositionally biased region" description="Gly residues" evidence="2">
    <location>
        <begin position="29"/>
        <end position="47"/>
    </location>
</feature>
<feature type="binding site" evidence="1">
    <location>
        <position position="441"/>
    </location>
    <ligand>
        <name>Zn(2+)</name>
        <dbReference type="ChEBI" id="CHEBI:29105"/>
        <note>catalytic</note>
    </ligand>
</feature>
<dbReference type="PANTHER" id="PTHR45702:SF6">
    <property type="entry name" value="DISINTEGRIN AND METALLOPROTEINASE DOMAIN-CONTAINING PROTEIN 17"/>
    <property type="match status" value="1"/>
</dbReference>
<feature type="compositionally biased region" description="Low complexity" evidence="2">
    <location>
        <begin position="230"/>
        <end position="241"/>
    </location>
</feature>
<dbReference type="KEGG" id="sre:PTSG_07278"/>
<comment type="caution">
    <text evidence="1">Lacks conserved residue(s) required for the propagation of feature annotation.</text>
</comment>
<keyword evidence="4" id="KW-0732">Signal</keyword>
<protein>
    <recommendedName>
        <fullName evidence="9">Peptidase M12B domain-containing protein</fullName>
    </recommendedName>
</protein>
<dbReference type="PANTHER" id="PTHR45702">
    <property type="entry name" value="ADAM10/ADAM17 METALLOPEPTIDASE FAMILY MEMBER"/>
    <property type="match status" value="1"/>
</dbReference>
<dbReference type="EMBL" id="GL832976">
    <property type="protein sequence ID" value="EGD76937.1"/>
    <property type="molecule type" value="Genomic_DNA"/>
</dbReference>
<feature type="binding site" evidence="1">
    <location>
        <position position="431"/>
    </location>
    <ligand>
        <name>Zn(2+)</name>
        <dbReference type="ChEBI" id="CHEBI:29105"/>
        <note>catalytic</note>
    </ligand>
</feature>
<dbReference type="InParanoid" id="F2UIY9"/>
<feature type="binding site" evidence="1">
    <location>
        <position position="435"/>
    </location>
    <ligand>
        <name>Zn(2+)</name>
        <dbReference type="ChEBI" id="CHEBI:29105"/>
        <note>catalytic</note>
    </ligand>
</feature>
<evidence type="ECO:0000256" key="1">
    <source>
        <dbReference type="PROSITE-ProRule" id="PRU00276"/>
    </source>
</evidence>
<gene>
    <name evidence="7" type="ORF">PTSG_07278</name>
</gene>
<feature type="region of interest" description="Disordered" evidence="2">
    <location>
        <begin position="197"/>
        <end position="265"/>
    </location>
</feature>
<keyword evidence="1" id="KW-0479">Metal-binding</keyword>
<feature type="region of interest" description="Disordered" evidence="2">
    <location>
        <begin position="29"/>
        <end position="48"/>
    </location>
</feature>
<reference evidence="7" key="1">
    <citation type="submission" date="2009-08" db="EMBL/GenBank/DDBJ databases">
        <title>Annotation of Salpingoeca rosetta.</title>
        <authorList>
            <consortium name="The Broad Institute Genome Sequencing Platform"/>
            <person name="Russ C."/>
            <person name="Cuomo C."/>
            <person name="Burger G."/>
            <person name="Gray M.W."/>
            <person name="Holland P.W.H."/>
            <person name="King N."/>
            <person name="Lang F.B.F."/>
            <person name="Roger A.J."/>
            <person name="Ruiz-Trillo I."/>
            <person name="Young S.K."/>
            <person name="Zeng Q."/>
            <person name="Gargeya S."/>
            <person name="Alvarado L."/>
            <person name="Berlin A."/>
            <person name="Chapman S.B."/>
            <person name="Chen Z."/>
            <person name="Freedman E."/>
            <person name="Gellesch M."/>
            <person name="Goldberg J."/>
            <person name="Griggs A."/>
            <person name="Gujja S."/>
            <person name="Heilman E."/>
            <person name="Heiman D."/>
            <person name="Howarth C."/>
            <person name="Mehta T."/>
            <person name="Neiman D."/>
            <person name="Pearson M."/>
            <person name="Roberts A."/>
            <person name="Saif S."/>
            <person name="Shea T."/>
            <person name="Shenoy N."/>
            <person name="Sisk P."/>
            <person name="Stolte C."/>
            <person name="Sykes S."/>
            <person name="White J."/>
            <person name="Yandava C."/>
            <person name="Haas B."/>
            <person name="Nusbaum C."/>
            <person name="Birren B."/>
        </authorList>
    </citation>
    <scope>NUCLEOTIDE SEQUENCE [LARGE SCALE GENOMIC DNA]</scope>
    <source>
        <strain evidence="7">ATCC 50818</strain>
    </source>
</reference>
<keyword evidence="1" id="KW-0862">Zinc</keyword>
<dbReference type="SUPFAM" id="SSF55486">
    <property type="entry name" value="Metalloproteases ('zincins'), catalytic domain"/>
    <property type="match status" value="1"/>
</dbReference>
<feature type="active site" evidence="1">
    <location>
        <position position="432"/>
    </location>
</feature>
<dbReference type="OMA" id="NTTWNSE"/>
<dbReference type="Gene3D" id="3.40.390.10">
    <property type="entry name" value="Collagenase (Catalytic Domain)"/>
    <property type="match status" value="1"/>
</dbReference>
<accession>F2UIY9</accession>
<dbReference type="Proteomes" id="UP000007799">
    <property type="component" value="Unassembled WGS sequence"/>
</dbReference>
<proteinExistence type="predicted"/>
<dbReference type="PROSITE" id="PS50215">
    <property type="entry name" value="ADAM_MEPRO"/>
    <property type="match status" value="1"/>
</dbReference>
<dbReference type="Pfam" id="PF13574">
    <property type="entry name" value="Reprolysin_2"/>
    <property type="match status" value="1"/>
</dbReference>
<feature type="transmembrane region" description="Helical" evidence="3">
    <location>
        <begin position="768"/>
        <end position="790"/>
    </location>
</feature>
<evidence type="ECO:0000313" key="8">
    <source>
        <dbReference type="Proteomes" id="UP000007799"/>
    </source>
</evidence>
<dbReference type="InterPro" id="IPR001762">
    <property type="entry name" value="Disintegrin_dom"/>
</dbReference>
<keyword evidence="3" id="KW-0812">Transmembrane</keyword>
<keyword evidence="3" id="KW-0472">Membrane</keyword>
<dbReference type="GO" id="GO:0005886">
    <property type="term" value="C:plasma membrane"/>
    <property type="evidence" value="ECO:0007669"/>
    <property type="project" value="TreeGrafter"/>
</dbReference>
<organism evidence="8">
    <name type="scientific">Salpingoeca rosetta (strain ATCC 50818 / BSB-021)</name>
    <dbReference type="NCBI Taxonomy" id="946362"/>
    <lineage>
        <taxon>Eukaryota</taxon>
        <taxon>Choanoflagellata</taxon>
        <taxon>Craspedida</taxon>
        <taxon>Salpingoecidae</taxon>
        <taxon>Salpingoeca</taxon>
    </lineage>
</organism>
<dbReference type="OrthoDB" id="2131567at2759"/>
<dbReference type="FunCoup" id="F2UIY9">
    <property type="interactions" value="611"/>
</dbReference>
<dbReference type="AlphaFoldDB" id="F2UIY9"/>
<dbReference type="GO" id="GO:0006509">
    <property type="term" value="P:membrane protein ectodomain proteolysis"/>
    <property type="evidence" value="ECO:0007669"/>
    <property type="project" value="TreeGrafter"/>
</dbReference>
<name>F2UIY9_SALR5</name>
<evidence type="ECO:0000256" key="2">
    <source>
        <dbReference type="SAM" id="MobiDB-lite"/>
    </source>
</evidence>
<feature type="compositionally biased region" description="Basic and acidic residues" evidence="2">
    <location>
        <begin position="214"/>
        <end position="226"/>
    </location>
</feature>
<dbReference type="eggNOG" id="KOG3658">
    <property type="taxonomic scope" value="Eukaryota"/>
</dbReference>
<evidence type="ECO:0008006" key="9">
    <source>
        <dbReference type="Google" id="ProtNLM"/>
    </source>
</evidence>
<evidence type="ECO:0000259" key="5">
    <source>
        <dbReference type="PROSITE" id="PS50214"/>
    </source>
</evidence>
<dbReference type="PROSITE" id="PS50214">
    <property type="entry name" value="DISINTEGRIN_2"/>
    <property type="match status" value="1"/>
</dbReference>